<evidence type="ECO:0000313" key="8">
    <source>
        <dbReference type="Proteomes" id="UP000032671"/>
    </source>
</evidence>
<dbReference type="EMBL" id="BAMV01000004">
    <property type="protein sequence ID" value="GAN59391.1"/>
    <property type="molecule type" value="Genomic_DNA"/>
</dbReference>
<reference evidence="7 9" key="2">
    <citation type="submission" date="2019-07" db="EMBL/GenBank/DDBJ databases">
        <title>Whole genome shotgun sequence of Acetobacter cibinongensis NBRC 16605.</title>
        <authorList>
            <person name="Hosoyama A."/>
            <person name="Uohara A."/>
            <person name="Ohji S."/>
            <person name="Ichikawa N."/>
        </authorList>
    </citation>
    <scope>NUCLEOTIDE SEQUENCE [LARGE SCALE GENOMIC DNA]</scope>
    <source>
        <strain evidence="7 9">NBRC 16605</strain>
    </source>
</reference>
<feature type="transmembrane region" description="Helical" evidence="4">
    <location>
        <begin position="112"/>
        <end position="132"/>
    </location>
</feature>
<dbReference type="PANTHER" id="PTHR11360">
    <property type="entry name" value="MONOCARBOXYLATE TRANSPORTER"/>
    <property type="match status" value="1"/>
</dbReference>
<protein>
    <submittedName>
        <fullName evidence="6">Alpha-ketoglutarate/sugar transporter</fullName>
    </submittedName>
    <submittedName>
        <fullName evidence="7">MFS transporter</fullName>
    </submittedName>
</protein>
<dbReference type="Pfam" id="PF07690">
    <property type="entry name" value="MFS_1"/>
    <property type="match status" value="2"/>
</dbReference>
<dbReference type="PANTHER" id="PTHR11360:SF284">
    <property type="entry name" value="EG:103B4.3 PROTEIN-RELATED"/>
    <property type="match status" value="1"/>
</dbReference>
<dbReference type="RefSeq" id="WP_048837491.1">
    <property type="nucleotide sequence ID" value="NZ_BAMV01000004.1"/>
</dbReference>
<dbReference type="InterPro" id="IPR004748">
    <property type="entry name" value="Polyol_permease-like"/>
</dbReference>
<evidence type="ECO:0000256" key="1">
    <source>
        <dbReference type="ARBA" id="ARBA00022692"/>
    </source>
</evidence>
<reference evidence="6 8" key="1">
    <citation type="submission" date="2012-11" db="EMBL/GenBank/DDBJ databases">
        <title>Whole genome sequence of Acetobacter cibinongensis 4H-1.</title>
        <authorList>
            <person name="Azuma Y."/>
            <person name="Higashiura N."/>
            <person name="Hirakawa H."/>
            <person name="Matsushita K."/>
        </authorList>
    </citation>
    <scope>NUCLEOTIDE SEQUENCE [LARGE SCALE GENOMIC DNA]</scope>
    <source>
        <strain evidence="6 8">4H-1</strain>
    </source>
</reference>
<feature type="transmembrane region" description="Helical" evidence="4">
    <location>
        <begin position="322"/>
        <end position="343"/>
    </location>
</feature>
<dbReference type="NCBIfam" id="TIGR00897">
    <property type="entry name" value="2A0118"/>
    <property type="match status" value="1"/>
</dbReference>
<dbReference type="GO" id="GO:0016020">
    <property type="term" value="C:membrane"/>
    <property type="evidence" value="ECO:0007669"/>
    <property type="project" value="InterPro"/>
</dbReference>
<feature type="transmembrane region" description="Helical" evidence="4">
    <location>
        <begin position="382"/>
        <end position="403"/>
    </location>
</feature>
<dbReference type="CDD" id="cd17337">
    <property type="entry name" value="MFS_CsbX"/>
    <property type="match status" value="1"/>
</dbReference>
<keyword evidence="6" id="KW-0813">Transport</keyword>
<comment type="caution">
    <text evidence="6">The sequence shown here is derived from an EMBL/GenBank/DDBJ whole genome shotgun (WGS) entry which is preliminary data.</text>
</comment>
<dbReference type="InterPro" id="IPR011701">
    <property type="entry name" value="MFS"/>
</dbReference>
<gene>
    <name evidence="6" type="ORF">Abci_004_018</name>
    <name evidence="7" type="ORF">ACI01nite_23370</name>
</gene>
<dbReference type="AlphaFoldDB" id="A0A0D6N1J1"/>
<feature type="transmembrane region" description="Helical" evidence="4">
    <location>
        <begin position="49"/>
        <end position="68"/>
    </location>
</feature>
<keyword evidence="6" id="KW-0762">Sugar transport</keyword>
<organism evidence="6 8">
    <name type="scientific">Acetobacter cibinongensis</name>
    <dbReference type="NCBI Taxonomy" id="146475"/>
    <lineage>
        <taxon>Bacteria</taxon>
        <taxon>Pseudomonadati</taxon>
        <taxon>Pseudomonadota</taxon>
        <taxon>Alphaproteobacteria</taxon>
        <taxon>Acetobacterales</taxon>
        <taxon>Acetobacteraceae</taxon>
        <taxon>Acetobacter</taxon>
    </lineage>
</organism>
<dbReference type="STRING" id="1231339.Abci_004_018"/>
<feature type="transmembrane region" description="Helical" evidence="4">
    <location>
        <begin position="20"/>
        <end position="37"/>
    </location>
</feature>
<feature type="transmembrane region" description="Helical" evidence="4">
    <location>
        <begin position="225"/>
        <end position="249"/>
    </location>
</feature>
<evidence type="ECO:0000259" key="5">
    <source>
        <dbReference type="PROSITE" id="PS50850"/>
    </source>
</evidence>
<keyword evidence="2 4" id="KW-1133">Transmembrane helix</keyword>
<dbReference type="Proteomes" id="UP000321891">
    <property type="component" value="Unassembled WGS sequence"/>
</dbReference>
<feature type="transmembrane region" description="Helical" evidence="4">
    <location>
        <begin position="172"/>
        <end position="192"/>
    </location>
</feature>
<feature type="transmembrane region" description="Helical" evidence="4">
    <location>
        <begin position="355"/>
        <end position="376"/>
    </location>
</feature>
<dbReference type="GO" id="GO:0022857">
    <property type="term" value="F:transmembrane transporter activity"/>
    <property type="evidence" value="ECO:0007669"/>
    <property type="project" value="InterPro"/>
</dbReference>
<dbReference type="InterPro" id="IPR036259">
    <property type="entry name" value="MFS_trans_sf"/>
</dbReference>
<feature type="transmembrane region" description="Helical" evidence="4">
    <location>
        <begin position="80"/>
        <end position="100"/>
    </location>
</feature>
<evidence type="ECO:0000256" key="4">
    <source>
        <dbReference type="SAM" id="Phobius"/>
    </source>
</evidence>
<keyword evidence="9" id="KW-1185">Reference proteome</keyword>
<feature type="transmembrane region" description="Helical" evidence="4">
    <location>
        <begin position="291"/>
        <end position="310"/>
    </location>
</feature>
<feature type="domain" description="Major facilitator superfamily (MFS) profile" evidence="5">
    <location>
        <begin position="14"/>
        <end position="408"/>
    </location>
</feature>
<evidence type="ECO:0000313" key="7">
    <source>
        <dbReference type="EMBL" id="GEL59735.1"/>
    </source>
</evidence>
<accession>A0A6N3SQS2</accession>
<feature type="transmembrane region" description="Helical" evidence="4">
    <location>
        <begin position="261"/>
        <end position="279"/>
    </location>
</feature>
<proteinExistence type="predicted"/>
<dbReference type="PROSITE" id="PS50850">
    <property type="entry name" value="MFS"/>
    <property type="match status" value="1"/>
</dbReference>
<evidence type="ECO:0000313" key="6">
    <source>
        <dbReference type="EMBL" id="GAN59391.1"/>
    </source>
</evidence>
<dbReference type="Proteomes" id="UP000032671">
    <property type="component" value="Unassembled WGS sequence"/>
</dbReference>
<dbReference type="EMBL" id="BJVU01000012">
    <property type="protein sequence ID" value="GEL59735.1"/>
    <property type="molecule type" value="Genomic_DNA"/>
</dbReference>
<keyword evidence="1 4" id="KW-0812">Transmembrane</keyword>
<evidence type="ECO:0000256" key="3">
    <source>
        <dbReference type="ARBA" id="ARBA00023136"/>
    </source>
</evidence>
<keyword evidence="3 4" id="KW-0472">Membrane</keyword>
<evidence type="ECO:0000313" key="9">
    <source>
        <dbReference type="Proteomes" id="UP000321891"/>
    </source>
</evidence>
<feature type="transmembrane region" description="Helical" evidence="4">
    <location>
        <begin position="144"/>
        <end position="166"/>
    </location>
</feature>
<dbReference type="SUPFAM" id="SSF103473">
    <property type="entry name" value="MFS general substrate transporter"/>
    <property type="match status" value="1"/>
</dbReference>
<accession>A0A0D6N1J1</accession>
<name>A0A0D6N1J1_9PROT</name>
<dbReference type="InterPro" id="IPR020846">
    <property type="entry name" value="MFS_dom"/>
</dbReference>
<evidence type="ECO:0000256" key="2">
    <source>
        <dbReference type="ARBA" id="ARBA00022989"/>
    </source>
</evidence>
<dbReference type="Gene3D" id="1.20.1250.20">
    <property type="entry name" value="MFS general substrate transporter like domains"/>
    <property type="match status" value="2"/>
</dbReference>
<sequence length="428" mass="46070">MTKPEQISGKSPFDFRYQYLGLLLFMIGDGVEVGYLSPFLVRHGLTEHFVALVFTVYGLAAAVSAWGSGVLCDRFGCRKVILAGVILWVVPQVLFLAMAVPAQSGWQILLTYGVRGFGYPLLAYGILTLLVREVRISQRGLASGLFWFCFTCGLPTLGTVVASFSLPVFGEYGTFWVAFLAVIIGGGLSLIVRHEGAGKPAYERAQVALPAPRELLGVIRANPSLVLTCIVRAINSSATHGIIVFMPFYFMSTLGLTNTQWMRFLETIFASNIVCNLFFGALSDRVSWRGTIMWVGGVGSGLASVLLYWVPAHFGHTSSIALYGAAAFFGLTLAGYVPLSALAPSLLPDRKGLAMSFLNFGAGCSVWLGPLIVYIFQPLVGIGGVMAVYAALFVLSGVLVYFIKVPQELDAAPAACSHLPSSFSFARH</sequence>
<dbReference type="InterPro" id="IPR050327">
    <property type="entry name" value="Proton-linked_MCT"/>
</dbReference>